<evidence type="ECO:0000256" key="1">
    <source>
        <dbReference type="ARBA" id="ARBA00004613"/>
    </source>
</evidence>
<evidence type="ECO:0000256" key="5">
    <source>
        <dbReference type="ARBA" id="ARBA00023180"/>
    </source>
</evidence>
<dbReference type="EMBL" id="UYYB01100286">
    <property type="protein sequence ID" value="VDM77831.1"/>
    <property type="molecule type" value="Genomic_DNA"/>
</dbReference>
<name>A0A3P7IXY7_STRVU</name>
<keyword evidence="4" id="KW-0732">Signal</keyword>
<dbReference type="AlphaFoldDB" id="A0A3P7IXY7"/>
<dbReference type="GO" id="GO:0005576">
    <property type="term" value="C:extracellular region"/>
    <property type="evidence" value="ECO:0007669"/>
    <property type="project" value="UniProtKB-SubCell"/>
</dbReference>
<evidence type="ECO:0008006" key="8">
    <source>
        <dbReference type="Google" id="ProtNLM"/>
    </source>
</evidence>
<dbReference type="PANTHER" id="PTHR13234:SF8">
    <property type="entry name" value="GAMMA-INTERFERON-INDUCIBLE LYSOSOMAL THIOL REDUCTASE"/>
    <property type="match status" value="1"/>
</dbReference>
<evidence type="ECO:0000313" key="6">
    <source>
        <dbReference type="EMBL" id="VDM77831.1"/>
    </source>
</evidence>
<keyword evidence="7" id="KW-1185">Reference proteome</keyword>
<proteinExistence type="inferred from homology"/>
<reference evidence="6 7" key="1">
    <citation type="submission" date="2018-11" db="EMBL/GenBank/DDBJ databases">
        <authorList>
            <consortium name="Pathogen Informatics"/>
        </authorList>
    </citation>
    <scope>NUCLEOTIDE SEQUENCE [LARGE SCALE GENOMIC DNA]</scope>
</reference>
<evidence type="ECO:0000256" key="3">
    <source>
        <dbReference type="ARBA" id="ARBA00022525"/>
    </source>
</evidence>
<protein>
    <recommendedName>
        <fullName evidence="8">Saposin A-type domain-containing protein</fullName>
    </recommendedName>
</protein>
<dbReference type="PANTHER" id="PTHR13234">
    <property type="entry name" value="GAMMA-INTERFERON INDUCIBLE LYSOSOMAL THIOL REDUCTASE GILT"/>
    <property type="match status" value="1"/>
</dbReference>
<evidence type="ECO:0000256" key="4">
    <source>
        <dbReference type="ARBA" id="ARBA00022729"/>
    </source>
</evidence>
<sequence length="137" mass="16313">MKECGFKEFCDNNIYSHFLCLFLNIQARRTFFSYNAATYNQRVNLTIFSEGLCPMCNEWFTNHVYPKVYKNFADFINIEYVPYGNAWYKNGTITCQHGELECRINRYFSCIIDVMGKQDVYIPFLHCLDDLLIVRVF</sequence>
<keyword evidence="3" id="KW-0964">Secreted</keyword>
<dbReference type="OrthoDB" id="958254at2759"/>
<comment type="similarity">
    <text evidence="2">Belongs to the GILT family.</text>
</comment>
<dbReference type="GO" id="GO:0016671">
    <property type="term" value="F:oxidoreductase activity, acting on a sulfur group of donors, disulfide as acceptor"/>
    <property type="evidence" value="ECO:0007669"/>
    <property type="project" value="InterPro"/>
</dbReference>
<dbReference type="Pfam" id="PF03227">
    <property type="entry name" value="GILT"/>
    <property type="match status" value="1"/>
</dbReference>
<evidence type="ECO:0000313" key="7">
    <source>
        <dbReference type="Proteomes" id="UP000270094"/>
    </source>
</evidence>
<comment type="subcellular location">
    <subcellularLocation>
        <location evidence="1">Secreted</location>
    </subcellularLocation>
</comment>
<evidence type="ECO:0000256" key="2">
    <source>
        <dbReference type="ARBA" id="ARBA00005679"/>
    </source>
</evidence>
<gene>
    <name evidence="6" type="ORF">SVUK_LOCUS12829</name>
</gene>
<accession>A0A3P7IXY7</accession>
<dbReference type="InterPro" id="IPR004911">
    <property type="entry name" value="Interferon-induced_GILT"/>
</dbReference>
<organism evidence="6 7">
    <name type="scientific">Strongylus vulgaris</name>
    <name type="common">Blood worm</name>
    <dbReference type="NCBI Taxonomy" id="40348"/>
    <lineage>
        <taxon>Eukaryota</taxon>
        <taxon>Metazoa</taxon>
        <taxon>Ecdysozoa</taxon>
        <taxon>Nematoda</taxon>
        <taxon>Chromadorea</taxon>
        <taxon>Rhabditida</taxon>
        <taxon>Rhabditina</taxon>
        <taxon>Rhabditomorpha</taxon>
        <taxon>Strongyloidea</taxon>
        <taxon>Strongylidae</taxon>
        <taxon>Strongylus</taxon>
    </lineage>
</organism>
<dbReference type="Proteomes" id="UP000270094">
    <property type="component" value="Unassembled WGS sequence"/>
</dbReference>
<keyword evidence="5" id="KW-0325">Glycoprotein</keyword>